<protein>
    <recommendedName>
        <fullName evidence="2">Ice-binding protein C-terminal domain-containing protein</fullName>
    </recommendedName>
</protein>
<evidence type="ECO:0000313" key="4">
    <source>
        <dbReference type="Proteomes" id="UP000013047"/>
    </source>
</evidence>
<dbReference type="EMBL" id="AMXF01000136">
    <property type="protein sequence ID" value="ENO96116.1"/>
    <property type="molecule type" value="Genomic_DNA"/>
</dbReference>
<proteinExistence type="predicted"/>
<dbReference type="NCBIfam" id="TIGR02595">
    <property type="entry name" value="PEP_CTERM"/>
    <property type="match status" value="1"/>
</dbReference>
<evidence type="ECO:0000256" key="1">
    <source>
        <dbReference type="SAM" id="SignalP"/>
    </source>
</evidence>
<evidence type="ECO:0000259" key="2">
    <source>
        <dbReference type="Pfam" id="PF07589"/>
    </source>
</evidence>
<organism evidence="3 4">
    <name type="scientific">Thauera phenylacetica B4P</name>
    <dbReference type="NCBI Taxonomy" id="1234382"/>
    <lineage>
        <taxon>Bacteria</taxon>
        <taxon>Pseudomonadati</taxon>
        <taxon>Pseudomonadota</taxon>
        <taxon>Betaproteobacteria</taxon>
        <taxon>Rhodocyclales</taxon>
        <taxon>Zoogloeaceae</taxon>
        <taxon>Thauera</taxon>
    </lineage>
</organism>
<keyword evidence="1" id="KW-0732">Signal</keyword>
<feature type="domain" description="Ice-binding protein C-terminal" evidence="2">
    <location>
        <begin position="271"/>
        <end position="292"/>
    </location>
</feature>
<keyword evidence="4" id="KW-1185">Reference proteome</keyword>
<dbReference type="RefSeq" id="WP_004368137.1">
    <property type="nucleotide sequence ID" value="NZ_AMXF01000136.1"/>
</dbReference>
<feature type="signal peptide" evidence="1">
    <location>
        <begin position="1"/>
        <end position="23"/>
    </location>
</feature>
<comment type="caution">
    <text evidence="3">The sequence shown here is derived from an EMBL/GenBank/DDBJ whole genome shotgun (WGS) entry which is preliminary data.</text>
</comment>
<dbReference type="AlphaFoldDB" id="N6YP91"/>
<accession>N6YP91</accession>
<dbReference type="InterPro" id="IPR013424">
    <property type="entry name" value="Ice-binding_C"/>
</dbReference>
<dbReference type="Proteomes" id="UP000013047">
    <property type="component" value="Unassembled WGS sequence"/>
</dbReference>
<name>N6YP91_9RHOO</name>
<evidence type="ECO:0000313" key="3">
    <source>
        <dbReference type="EMBL" id="ENO96116.1"/>
    </source>
</evidence>
<gene>
    <name evidence="3" type="ORF">C667_15559</name>
</gene>
<sequence length="293" mass="30048">MKTKPKKTLFLALALSAAGTAQAALCQLDDVKVTGVGVFDGTTAGATLIPIPLNVLPVGAAACAGAFQGNDGFYPNTNLGYAGDGLLNGGTQVASRSILFPGGAFIGEQYPLQDLRGDGTADDPGWIMLGKSELQGGLGTFTPSAIDGDRSVVLDSFFSVTETSAGKGTWSFTPDAEAAQRAASVLGGNWIDQFAISFKAGNGFALYAFTSELFGAATPKASDPLLNWFGTYDLTETLINRGGKPAGLSHATLWVRDPSASPDPGPSTNVVSEPGSLGLLALALVGLGLRRRD</sequence>
<feature type="chain" id="PRO_5004129060" description="Ice-binding protein C-terminal domain-containing protein" evidence="1">
    <location>
        <begin position="24"/>
        <end position="293"/>
    </location>
</feature>
<dbReference type="Pfam" id="PF07589">
    <property type="entry name" value="PEP-CTERM"/>
    <property type="match status" value="1"/>
</dbReference>
<dbReference type="OrthoDB" id="9180393at2"/>
<reference evidence="3 4" key="1">
    <citation type="submission" date="2012-09" db="EMBL/GenBank/DDBJ databases">
        <title>Draft Genome Sequences of 6 Strains from Genus Thauera.</title>
        <authorList>
            <person name="Liu B."/>
            <person name="Shapleigh J.P."/>
            <person name="Frostegard A.H."/>
        </authorList>
    </citation>
    <scope>NUCLEOTIDE SEQUENCE [LARGE SCALE GENOMIC DNA]</scope>
    <source>
        <strain evidence="3 4">B4P</strain>
    </source>
</reference>